<organism evidence="18 19">
    <name type="scientific">Sphenostylis stenocarpa</name>
    <dbReference type="NCBI Taxonomy" id="92480"/>
    <lineage>
        <taxon>Eukaryota</taxon>
        <taxon>Viridiplantae</taxon>
        <taxon>Streptophyta</taxon>
        <taxon>Embryophyta</taxon>
        <taxon>Tracheophyta</taxon>
        <taxon>Spermatophyta</taxon>
        <taxon>Magnoliopsida</taxon>
        <taxon>eudicotyledons</taxon>
        <taxon>Gunneridae</taxon>
        <taxon>Pentapetalae</taxon>
        <taxon>rosids</taxon>
        <taxon>fabids</taxon>
        <taxon>Fabales</taxon>
        <taxon>Fabaceae</taxon>
        <taxon>Papilionoideae</taxon>
        <taxon>50 kb inversion clade</taxon>
        <taxon>NPAAA clade</taxon>
        <taxon>indigoferoid/millettioid clade</taxon>
        <taxon>Phaseoleae</taxon>
        <taxon>Sphenostylis</taxon>
    </lineage>
</organism>
<feature type="compositionally biased region" description="Polar residues" evidence="15">
    <location>
        <begin position="306"/>
        <end position="343"/>
    </location>
</feature>
<feature type="transmembrane region" description="Helical" evidence="16">
    <location>
        <begin position="999"/>
        <end position="1019"/>
    </location>
</feature>
<evidence type="ECO:0000259" key="17">
    <source>
        <dbReference type="Pfam" id="PF00534"/>
    </source>
</evidence>
<evidence type="ECO:0000256" key="12">
    <source>
        <dbReference type="ARBA" id="ARBA00022946"/>
    </source>
</evidence>
<comment type="similarity">
    <text evidence="5">Belongs to the glycosyltransferase 1 family. Bacterial/plant glycogen synthase subfamily.</text>
</comment>
<evidence type="ECO:0000256" key="5">
    <source>
        <dbReference type="ARBA" id="ARBA00010281"/>
    </source>
</evidence>
<keyword evidence="7" id="KW-0150">Chloroplast</keyword>
<dbReference type="GO" id="GO:0010021">
    <property type="term" value="P:amylopectin biosynthetic process"/>
    <property type="evidence" value="ECO:0007669"/>
    <property type="project" value="UniProtKB-ARBA"/>
</dbReference>
<evidence type="ECO:0000256" key="10">
    <source>
        <dbReference type="ARBA" id="ARBA00022679"/>
    </source>
</evidence>
<feature type="region of interest" description="Disordered" evidence="15">
    <location>
        <begin position="306"/>
        <end position="399"/>
    </location>
</feature>
<keyword evidence="8" id="KW-0934">Plastid</keyword>
<dbReference type="Gramene" id="rna-AYBTSS11_LOCUS10214">
    <property type="protein sequence ID" value="CAJ1941346.1"/>
    <property type="gene ID" value="gene-AYBTSS11_LOCUS10214"/>
</dbReference>
<evidence type="ECO:0000256" key="6">
    <source>
        <dbReference type="ARBA" id="ARBA00012588"/>
    </source>
</evidence>
<dbReference type="EC" id="2.4.1.21" evidence="6"/>
<evidence type="ECO:0000256" key="16">
    <source>
        <dbReference type="SAM" id="Phobius"/>
    </source>
</evidence>
<keyword evidence="9" id="KW-0328">Glycosyltransferase</keyword>
<protein>
    <recommendedName>
        <fullName evidence="6">starch synthase</fullName>
        <ecNumber evidence="6">2.4.1.21</ecNumber>
    </recommendedName>
    <alternativeName>
        <fullName evidence="14">Soluble starch synthase III</fullName>
    </alternativeName>
</protein>
<feature type="region of interest" description="Disordered" evidence="15">
    <location>
        <begin position="564"/>
        <end position="592"/>
    </location>
</feature>
<feature type="domain" description="Glycosyl transferase family 1" evidence="17">
    <location>
        <begin position="108"/>
        <end position="229"/>
    </location>
</feature>
<dbReference type="EMBL" id="OY731400">
    <property type="protein sequence ID" value="CAJ1941346.1"/>
    <property type="molecule type" value="Genomic_DNA"/>
</dbReference>
<evidence type="ECO:0000313" key="18">
    <source>
        <dbReference type="EMBL" id="CAJ1941346.1"/>
    </source>
</evidence>
<evidence type="ECO:0000256" key="13">
    <source>
        <dbReference type="ARBA" id="ARBA00023234"/>
    </source>
</evidence>
<reference evidence="18" key="1">
    <citation type="submission" date="2023-10" db="EMBL/GenBank/DDBJ databases">
        <authorList>
            <person name="Domelevo Entfellner J.-B."/>
        </authorList>
    </citation>
    <scope>NUCLEOTIDE SEQUENCE</scope>
</reference>
<keyword evidence="11" id="KW-0750">Starch biosynthesis</keyword>
<comment type="pathway">
    <text evidence="4">Glycan biosynthesis; starch biosynthesis.</text>
</comment>
<dbReference type="GO" id="GO:0009501">
    <property type="term" value="C:amyloplast"/>
    <property type="evidence" value="ECO:0007669"/>
    <property type="project" value="UniProtKB-SubCell"/>
</dbReference>
<evidence type="ECO:0000256" key="1">
    <source>
        <dbReference type="ARBA" id="ARBA00001478"/>
    </source>
</evidence>
<gene>
    <name evidence="18" type="ORF">AYBTSS11_LOCUS10214</name>
</gene>
<evidence type="ECO:0000256" key="7">
    <source>
        <dbReference type="ARBA" id="ARBA00022528"/>
    </source>
</evidence>
<dbReference type="SUPFAM" id="SSF53756">
    <property type="entry name" value="UDP-Glycosyltransferase/glycogen phosphorylase"/>
    <property type="match status" value="1"/>
</dbReference>
<keyword evidence="10" id="KW-0808">Transferase</keyword>
<proteinExistence type="inferred from homology"/>
<dbReference type="FunFam" id="3.40.50.2000:FF:000165">
    <property type="entry name" value="Starch synthase, chloroplastic/amyloplastic"/>
    <property type="match status" value="1"/>
</dbReference>
<feature type="compositionally biased region" description="Polar residues" evidence="15">
    <location>
        <begin position="1042"/>
        <end position="1054"/>
    </location>
</feature>
<name>A0AA86SVV6_9FABA</name>
<keyword evidence="13" id="KW-0035">Amyloplast</keyword>
<evidence type="ECO:0000256" key="15">
    <source>
        <dbReference type="SAM" id="MobiDB-lite"/>
    </source>
</evidence>
<dbReference type="Proteomes" id="UP001189624">
    <property type="component" value="Chromosome 3"/>
</dbReference>
<dbReference type="GO" id="GO:0019252">
    <property type="term" value="P:starch biosynthetic process"/>
    <property type="evidence" value="ECO:0007669"/>
    <property type="project" value="UniProtKB-KW"/>
</dbReference>
<keyword evidence="19" id="KW-1185">Reference proteome</keyword>
<accession>A0AA86SVV6</accession>
<feature type="region of interest" description="Disordered" evidence="15">
    <location>
        <begin position="608"/>
        <end position="660"/>
    </location>
</feature>
<dbReference type="GO" id="GO:0009011">
    <property type="term" value="F:alpha-1,4-glucan glucosyltransferase (ADP-glucose donor) activity"/>
    <property type="evidence" value="ECO:0007669"/>
    <property type="project" value="UniProtKB-EC"/>
</dbReference>
<dbReference type="PANTHER" id="PTHR46083:SF5">
    <property type="entry name" value="STARCH SYNTHASE 3, CHLOROPLASTIC_AMYLOPLASTIC"/>
    <property type="match status" value="1"/>
</dbReference>
<keyword evidence="12" id="KW-0809">Transit peptide</keyword>
<dbReference type="GO" id="GO:0009507">
    <property type="term" value="C:chloroplast"/>
    <property type="evidence" value="ECO:0007669"/>
    <property type="project" value="UniProtKB-SubCell"/>
</dbReference>
<dbReference type="AlphaFoldDB" id="A0AA86SVV6"/>
<keyword evidence="16" id="KW-1133">Transmembrane helix</keyword>
<dbReference type="PANTHER" id="PTHR46083">
    <property type="match status" value="1"/>
</dbReference>
<evidence type="ECO:0000256" key="4">
    <source>
        <dbReference type="ARBA" id="ARBA00004727"/>
    </source>
</evidence>
<comment type="subcellular location">
    <subcellularLocation>
        <location evidence="3">Plastid</location>
        <location evidence="3">Amyloplast</location>
    </subcellularLocation>
    <subcellularLocation>
        <location evidence="2">Plastid</location>
        <location evidence="2">Chloroplast</location>
    </subcellularLocation>
</comment>
<feature type="compositionally biased region" description="Acidic residues" evidence="15">
    <location>
        <begin position="631"/>
        <end position="644"/>
    </location>
</feature>
<evidence type="ECO:0000256" key="14">
    <source>
        <dbReference type="ARBA" id="ARBA00079503"/>
    </source>
</evidence>
<evidence type="ECO:0000256" key="11">
    <source>
        <dbReference type="ARBA" id="ARBA00022922"/>
    </source>
</evidence>
<evidence type="ECO:0000256" key="8">
    <source>
        <dbReference type="ARBA" id="ARBA00022640"/>
    </source>
</evidence>
<sequence length="1154" mass="127441">MDSIRKAGVVFTIHNLEFGAHFIGKAIAFADKATTVSPTYSLEVSGNPIISPHLHKFQGIINGIDPDIWDPFNDELIPISYTSKNVIEGKKAAKKALQQKLGLRIADLPLLGIISRLTHQKGIHLIKHAISRTLERGGQVVLLGSAPDPCIQNDFQNLANQLHSLHHDRAKLCLVYDEALSHLIYAGADFIAVPSIFEPCGLTQLVAMRYGSIPIVRKTGGLCDTVFDVDHDKARAQAQGLKPNGFSFDGADATGVDYAFNRAISTWYEDRDRFNNLCKTVMEQDWSWNRPALDYLELYHVARKASTSVPMPSNKPSLVPSTPSPRSSEISNPMRSPRSSEINNPMRRSFTGNPFTKPSIVPNHGAKTPANSPLDFSRRGSVGIRDSGGSLRDSLDDKENGKDQILKSVKVRSPAICSKGSKNFMSPTISASCKINESPRKKVLTERNEMVPSPVDLKSHVRKVTFAEPLEEDPRSSLTSEDLRSESETHCLNIPLMLKNDTDSSFESINSFDVNDPLVLEDEIHTEPSFENEPDRVNLDPTFKLSPTATPPVSLKATVVEPRGADPLIPPYDPKTNYLSPRPQFLHYKPKPRMELCRERDLEDSFISGSFSDSEVTEDTQSEGSQKELDVSSDETVKEEEDQISEPSPARRTFVPEESAEAKEVPKPRFTVRAKAIAMILLLAVAFVSIAVTDSPVIDRNVFEDFYKVYESSEFSVFARANIDRLTQFAGTNLDEIARTSQIWFTKLLSSISDFISDVRGAHNLANIQYYNLTVLQDYSMVEQYTIFGRGENEISETHAQVWDAEETDAASSIDSEDIEEEHYEVYEERVQQDIATVTGVETVLDALESEEALDIAESEQLAEAGNVDIATIAGVEIVLDAQESEEVLNVIESEQLAEAGNLEDKLVQEAETSLNVEDQPSLNSEVSEIGIEAHDSDATNQAQEYDSEVNVNKLSDASLDSDAATFIDDVAEEKSATIDAAIKGDEVQLEAAHIPSHVVLYLLLGAGTVLIAGAGFNWSRKGGKSKSRSSNEQPLELHNVSLPSKNEQVSPDKSSGPIEMDVLEDSCPSEASSFHQNSFYSEKVANEGRRLGPEKKRKNNYRRESLASSSSDYSMGSLTVYEEITIKQGHGDEKIITPVRRSSRIRNQATSPL</sequence>
<comment type="catalytic activity">
    <reaction evidence="1">
        <text>[(1-&gt;4)-alpha-D-glucosyl](n) + ADP-alpha-D-glucose = [(1-&gt;4)-alpha-D-glucosyl](n+1) + ADP + H(+)</text>
        <dbReference type="Rhea" id="RHEA:18189"/>
        <dbReference type="Rhea" id="RHEA-COMP:9584"/>
        <dbReference type="Rhea" id="RHEA-COMP:9587"/>
        <dbReference type="ChEBI" id="CHEBI:15378"/>
        <dbReference type="ChEBI" id="CHEBI:15444"/>
        <dbReference type="ChEBI" id="CHEBI:57498"/>
        <dbReference type="ChEBI" id="CHEBI:456216"/>
        <dbReference type="EC" id="2.4.1.21"/>
    </reaction>
</comment>
<feature type="compositionally biased region" description="Basic and acidic residues" evidence="15">
    <location>
        <begin position="1085"/>
        <end position="1095"/>
    </location>
</feature>
<feature type="region of interest" description="Disordered" evidence="15">
    <location>
        <begin position="1021"/>
        <end position="1060"/>
    </location>
</feature>
<feature type="region of interest" description="Disordered" evidence="15">
    <location>
        <begin position="1133"/>
        <end position="1154"/>
    </location>
</feature>
<feature type="region of interest" description="Disordered" evidence="15">
    <location>
        <begin position="1085"/>
        <end position="1113"/>
    </location>
</feature>
<keyword evidence="16" id="KW-0472">Membrane</keyword>
<evidence type="ECO:0000256" key="3">
    <source>
        <dbReference type="ARBA" id="ARBA00004602"/>
    </source>
</evidence>
<dbReference type="Pfam" id="PF00534">
    <property type="entry name" value="Glycos_transf_1"/>
    <property type="match status" value="1"/>
</dbReference>
<keyword evidence="16" id="KW-0812">Transmembrane</keyword>
<evidence type="ECO:0000313" key="19">
    <source>
        <dbReference type="Proteomes" id="UP001189624"/>
    </source>
</evidence>
<evidence type="ECO:0000256" key="9">
    <source>
        <dbReference type="ARBA" id="ARBA00022676"/>
    </source>
</evidence>
<dbReference type="CDD" id="cd03791">
    <property type="entry name" value="GT5_Glycogen_synthase_DULL1-like"/>
    <property type="match status" value="1"/>
</dbReference>
<evidence type="ECO:0000256" key="2">
    <source>
        <dbReference type="ARBA" id="ARBA00004229"/>
    </source>
</evidence>
<dbReference type="InterPro" id="IPR001296">
    <property type="entry name" value="Glyco_trans_1"/>
</dbReference>
<dbReference type="Gene3D" id="3.40.50.2000">
    <property type="entry name" value="Glycogen Phosphorylase B"/>
    <property type="match status" value="2"/>
</dbReference>